<gene>
    <name evidence="8" type="ORF">HAINFHK1212_0897</name>
</gene>
<dbReference type="GO" id="GO:0015293">
    <property type="term" value="F:symporter activity"/>
    <property type="evidence" value="ECO:0007669"/>
    <property type="project" value="UniProtKB-KW"/>
</dbReference>
<feature type="transmembrane region" description="Helical" evidence="7">
    <location>
        <begin position="15"/>
        <end position="34"/>
    </location>
</feature>
<organism evidence="8">
    <name type="scientific">Haemophilus influenzae HK1212</name>
    <dbReference type="NCBI Taxonomy" id="456482"/>
    <lineage>
        <taxon>Bacteria</taxon>
        <taxon>Pseudomonadati</taxon>
        <taxon>Pseudomonadota</taxon>
        <taxon>Gammaproteobacteria</taxon>
        <taxon>Pasteurellales</taxon>
        <taxon>Pasteurellaceae</taxon>
        <taxon>Haemophilus</taxon>
    </lineage>
</organism>
<evidence type="ECO:0000256" key="2">
    <source>
        <dbReference type="ARBA" id="ARBA00022448"/>
    </source>
</evidence>
<dbReference type="GO" id="GO:0016020">
    <property type="term" value="C:membrane"/>
    <property type="evidence" value="ECO:0007669"/>
    <property type="project" value="UniProtKB-SubCell"/>
</dbReference>
<evidence type="ECO:0000256" key="4">
    <source>
        <dbReference type="ARBA" id="ARBA00022989"/>
    </source>
</evidence>
<evidence type="ECO:0000256" key="1">
    <source>
        <dbReference type="ARBA" id="ARBA00004141"/>
    </source>
</evidence>
<comment type="subcellular location">
    <subcellularLocation>
        <location evidence="1">Membrane</location>
        <topology evidence="1">Multi-pass membrane protein</topology>
    </subcellularLocation>
</comment>
<evidence type="ECO:0000256" key="5">
    <source>
        <dbReference type="ARBA" id="ARBA00023136"/>
    </source>
</evidence>
<evidence type="ECO:0000313" key="8">
    <source>
        <dbReference type="EMBL" id="EFA28728.1"/>
    </source>
</evidence>
<dbReference type="PRINTS" id="PR00176">
    <property type="entry name" value="NANEUSMPORT"/>
</dbReference>
<dbReference type="InterPro" id="IPR037272">
    <property type="entry name" value="SNS_sf"/>
</dbReference>
<evidence type="ECO:0000256" key="6">
    <source>
        <dbReference type="RuleBase" id="RU003732"/>
    </source>
</evidence>
<dbReference type="Pfam" id="PF00209">
    <property type="entry name" value="SNF"/>
    <property type="match status" value="1"/>
</dbReference>
<evidence type="ECO:0000256" key="3">
    <source>
        <dbReference type="ARBA" id="ARBA00022692"/>
    </source>
</evidence>
<proteinExistence type="inferred from homology"/>
<dbReference type="AlphaFoldDB" id="A0A7G2JZ60"/>
<keyword evidence="4 7" id="KW-1133">Transmembrane helix</keyword>
<evidence type="ECO:0000256" key="7">
    <source>
        <dbReference type="SAM" id="Phobius"/>
    </source>
</evidence>
<sequence length="75" mass="8295">MTTNNKQRQTWSSRLTYVMTVAGATVGFGATWRFPYLVGENGGGAYVLLFCIAMIVIGIPMILVENVIGRRLRVN</sequence>
<keyword evidence="2 6" id="KW-0813">Transport</keyword>
<dbReference type="SUPFAM" id="SSF161070">
    <property type="entry name" value="SNF-like"/>
    <property type="match status" value="1"/>
</dbReference>
<dbReference type="NCBIfam" id="NF037979">
    <property type="entry name" value="Na_transp"/>
    <property type="match status" value="1"/>
</dbReference>
<dbReference type="PANTHER" id="PTHR42948:SF1">
    <property type="entry name" value="TRANSPORTER"/>
    <property type="match status" value="1"/>
</dbReference>
<dbReference type="PROSITE" id="PS50267">
    <property type="entry name" value="NA_NEUROTRAN_SYMP_3"/>
    <property type="match status" value="1"/>
</dbReference>
<keyword evidence="5 7" id="KW-0472">Membrane</keyword>
<comment type="similarity">
    <text evidence="6">Belongs to the sodium:neurotransmitter symporter (SNF) (TC 2.A.22) family.</text>
</comment>
<name>A0A7G2JZ60_HAEIF</name>
<feature type="transmembrane region" description="Helical" evidence="7">
    <location>
        <begin position="46"/>
        <end position="68"/>
    </location>
</feature>
<dbReference type="InterPro" id="IPR000175">
    <property type="entry name" value="Na/ntran_symport"/>
</dbReference>
<dbReference type="PROSITE" id="PS00610">
    <property type="entry name" value="NA_NEUROTRAN_SYMP_1"/>
    <property type="match status" value="1"/>
</dbReference>
<feature type="non-terminal residue" evidence="8">
    <location>
        <position position="75"/>
    </location>
</feature>
<reference evidence="8" key="1">
    <citation type="journal article" date="2010" name="Genomics">
        <title>Tracing phylogenomic events leading to diversity of Haemophilus influenzae and the emergence of Brazilian Purpuric Fever (BPF)-associated clones.</title>
        <authorList>
            <person name="Papazisi L."/>
            <person name="Ratnayake S."/>
            <person name="Remortel B.G."/>
            <person name="Bock G.R."/>
            <person name="Liang W."/>
            <person name="Saeed A.I."/>
            <person name="Liu J."/>
            <person name="Fleischmann R.D."/>
            <person name="Kilian M."/>
            <person name="Peterson S.N."/>
        </authorList>
    </citation>
    <scope>NUCLEOTIDE SEQUENCE [LARGE SCALE GENOMIC DNA]</scope>
    <source>
        <strain evidence="8">HK1212</strain>
    </source>
</reference>
<keyword evidence="3 6" id="KW-0812">Transmembrane</keyword>
<keyword evidence="6" id="KW-0769">Symport</keyword>
<dbReference type="EMBL" id="ABFC01000570">
    <property type="protein sequence ID" value="EFA28728.1"/>
    <property type="molecule type" value="Genomic_DNA"/>
</dbReference>
<protein>
    <recommendedName>
        <fullName evidence="6">Transporter</fullName>
    </recommendedName>
</protein>
<accession>A0A7G2JZ60</accession>
<comment type="caution">
    <text evidence="8">The sequence shown here is derived from an EMBL/GenBank/DDBJ whole genome shotgun (WGS) entry which is preliminary data.</text>
</comment>
<dbReference type="PANTHER" id="PTHR42948">
    <property type="entry name" value="TRANSPORTER"/>
    <property type="match status" value="1"/>
</dbReference>